<dbReference type="AlphaFoldDB" id="S3J5V8"/>
<proteinExistence type="predicted"/>
<dbReference type="HOGENOM" id="CLU_3166059_0_0_6"/>
<evidence type="ECO:0000313" key="2">
    <source>
        <dbReference type="Proteomes" id="UP000014585"/>
    </source>
</evidence>
<reference evidence="1 2" key="1">
    <citation type="submission" date="2013-04" db="EMBL/GenBank/DDBJ databases">
        <authorList>
            <person name="Weinstock G."/>
            <person name="Sodergren E."/>
            <person name="Lobos E.A."/>
            <person name="Fulton L."/>
            <person name="Fulton R."/>
            <person name="Courtney L."/>
            <person name="Fronick C."/>
            <person name="O'Laughlin M."/>
            <person name="Godfrey J."/>
            <person name="Wilson R.M."/>
            <person name="Miner T."/>
            <person name="Farmer C."/>
            <person name="Delehaunty K."/>
            <person name="Cordes M."/>
            <person name="Minx P."/>
            <person name="Tomlinson C."/>
            <person name="Chen J."/>
            <person name="Wollam A."/>
            <person name="Pepin K.H."/>
            <person name="Palsikar V.B."/>
            <person name="Zhang X."/>
            <person name="Suruliraj S."/>
            <person name="Perna N.T."/>
            <person name="Plunkett G."/>
            <person name="Warren W."/>
            <person name="Mitreva M."/>
            <person name="Mardis E.R."/>
            <person name="Wilson R.K."/>
        </authorList>
    </citation>
    <scope>NUCLEOTIDE SEQUENCE [LARGE SCALE GENOMIC DNA]</scope>
    <source>
        <strain evidence="1 2">DSM 4568</strain>
    </source>
</reference>
<organism evidence="1 2">
    <name type="scientific">Cedecea davisae DSM 4568</name>
    <dbReference type="NCBI Taxonomy" id="566551"/>
    <lineage>
        <taxon>Bacteria</taxon>
        <taxon>Pseudomonadati</taxon>
        <taxon>Pseudomonadota</taxon>
        <taxon>Gammaproteobacteria</taxon>
        <taxon>Enterobacterales</taxon>
        <taxon>Enterobacteriaceae</taxon>
        <taxon>Cedecea</taxon>
    </lineage>
</organism>
<comment type="caution">
    <text evidence="1">The sequence shown here is derived from an EMBL/GenBank/DDBJ whole genome shotgun (WGS) entry which is preliminary data.</text>
</comment>
<protein>
    <submittedName>
        <fullName evidence="1">Uncharacterized protein</fullName>
    </submittedName>
</protein>
<name>S3J5V8_9ENTR</name>
<accession>S3J5V8</accession>
<gene>
    <name evidence="1" type="ORF">HMPREF0201_03357</name>
</gene>
<dbReference type="EMBL" id="ATDT01000030">
    <property type="protein sequence ID" value="EPF15387.1"/>
    <property type="molecule type" value="Genomic_DNA"/>
</dbReference>
<sequence>MHILLTEVIENISSCAREKARRAKTGLLRITKKQSGFSALLIKRTLT</sequence>
<dbReference type="Proteomes" id="UP000014585">
    <property type="component" value="Unassembled WGS sequence"/>
</dbReference>
<evidence type="ECO:0000313" key="1">
    <source>
        <dbReference type="EMBL" id="EPF15387.1"/>
    </source>
</evidence>